<evidence type="ECO:0008006" key="6">
    <source>
        <dbReference type="Google" id="ProtNLM"/>
    </source>
</evidence>
<dbReference type="RefSeq" id="WP_095983684.1">
    <property type="nucleotide sequence ID" value="NZ_CP022098.1"/>
</dbReference>
<evidence type="ECO:0000259" key="2">
    <source>
        <dbReference type="Pfam" id="PF13304"/>
    </source>
</evidence>
<feature type="domain" description="Rad50/SbcC-type AAA" evidence="3">
    <location>
        <begin position="34"/>
        <end position="118"/>
    </location>
</feature>
<reference evidence="4 5" key="1">
    <citation type="submission" date="2017-06" db="EMBL/GenBank/DDBJ databases">
        <title>Sequencing and comparative analysis of myxobacterial genomes.</title>
        <authorList>
            <person name="Rupp O."/>
            <person name="Goesmann A."/>
            <person name="Sogaard-Andersen L."/>
        </authorList>
    </citation>
    <scope>NUCLEOTIDE SEQUENCE [LARGE SCALE GENOMIC DNA]</scope>
    <source>
        <strain evidence="4 5">DSM 52655</strain>
    </source>
</reference>
<name>A0A250IUT5_9BACT</name>
<dbReference type="PANTHER" id="PTHR32182:SF23">
    <property type="entry name" value="ATP BINDING PROTEIN"/>
    <property type="match status" value="1"/>
</dbReference>
<evidence type="ECO:0000313" key="4">
    <source>
        <dbReference type="EMBL" id="ATB35002.1"/>
    </source>
</evidence>
<dbReference type="PANTHER" id="PTHR32182">
    <property type="entry name" value="DNA REPLICATION AND REPAIR PROTEIN RECF"/>
    <property type="match status" value="1"/>
</dbReference>
<dbReference type="InterPro" id="IPR038729">
    <property type="entry name" value="Rad50/SbcC_AAA"/>
</dbReference>
<dbReference type="GO" id="GO:0005524">
    <property type="term" value="F:ATP binding"/>
    <property type="evidence" value="ECO:0007669"/>
    <property type="project" value="InterPro"/>
</dbReference>
<evidence type="ECO:0000313" key="5">
    <source>
        <dbReference type="Proteomes" id="UP000217257"/>
    </source>
</evidence>
<dbReference type="InterPro" id="IPR003959">
    <property type="entry name" value="ATPase_AAA_core"/>
</dbReference>
<proteinExistence type="predicted"/>
<evidence type="ECO:0000259" key="3">
    <source>
        <dbReference type="Pfam" id="PF13476"/>
    </source>
</evidence>
<sequence length="468" mass="52785">MATKSRGRAQQAKRVRAGARKQAPSKPLPVYFLSLTLENVRCFGPMQTLRLSDEQGRPARWTVILGNNGMGKTTLLQALTILEPTLSNATVYDHEKQTERTDVYTAKGFVQRNQLSWTMARQESAGAYFSANVRAGTLTSPQNRDEHQKRIWYKINSDEIQSARSIQEPFLNLACYGYGATRRMGAGSLSVPQETQPSDSLFFEDVPLRNAEEWLLQADYAASKASLTQDGAAKKRDRIKQLLIGILPEVSDLRFATPDKNNPAARVEIKTPFGWVPMRSLSLGYRTLVAWMVDLASRLFERYPESPNPLAEPAVVLVDEIDLHLHPTWQRQLICYLTERFPQTQFIVTAHSPLVVQSATDANIVVLRREGDHVVIDNDVESIRGWRVDQILTSDLFGLETARPPQLEELLKERTALLSKPRLTQKDKARLNELESMIGPLPAGETKTEREALELIQRAAERLKDGRK</sequence>
<dbReference type="GO" id="GO:0000731">
    <property type="term" value="P:DNA synthesis involved in DNA repair"/>
    <property type="evidence" value="ECO:0007669"/>
    <property type="project" value="TreeGrafter"/>
</dbReference>
<dbReference type="Pfam" id="PF13476">
    <property type="entry name" value="AAA_23"/>
    <property type="match status" value="1"/>
</dbReference>
<evidence type="ECO:0000256" key="1">
    <source>
        <dbReference type="SAM" id="MobiDB-lite"/>
    </source>
</evidence>
<accession>A0A250IUT5</accession>
<dbReference type="Gene3D" id="3.40.50.300">
    <property type="entry name" value="P-loop containing nucleotide triphosphate hydrolases"/>
    <property type="match status" value="1"/>
</dbReference>
<dbReference type="AlphaFoldDB" id="A0A250IUT5"/>
<feature type="region of interest" description="Disordered" evidence="1">
    <location>
        <begin position="1"/>
        <end position="22"/>
    </location>
</feature>
<feature type="compositionally biased region" description="Basic residues" evidence="1">
    <location>
        <begin position="1"/>
        <end position="19"/>
    </location>
</feature>
<protein>
    <recommendedName>
        <fullName evidence="6">ATPase AAA-type core domain-containing protein</fullName>
    </recommendedName>
</protein>
<feature type="domain" description="ATPase AAA-type core" evidence="2">
    <location>
        <begin position="274"/>
        <end position="356"/>
    </location>
</feature>
<dbReference type="SUPFAM" id="SSF52540">
    <property type="entry name" value="P-loop containing nucleoside triphosphate hydrolases"/>
    <property type="match status" value="1"/>
</dbReference>
<dbReference type="EMBL" id="CP022098">
    <property type="protein sequence ID" value="ATB35002.1"/>
    <property type="molecule type" value="Genomic_DNA"/>
</dbReference>
<organism evidence="4 5">
    <name type="scientific">Cystobacter fuscus</name>
    <dbReference type="NCBI Taxonomy" id="43"/>
    <lineage>
        <taxon>Bacteria</taxon>
        <taxon>Pseudomonadati</taxon>
        <taxon>Myxococcota</taxon>
        <taxon>Myxococcia</taxon>
        <taxon>Myxococcales</taxon>
        <taxon>Cystobacterineae</taxon>
        <taxon>Archangiaceae</taxon>
        <taxon>Cystobacter</taxon>
    </lineage>
</organism>
<dbReference type="InterPro" id="IPR027417">
    <property type="entry name" value="P-loop_NTPase"/>
</dbReference>
<dbReference type="Proteomes" id="UP000217257">
    <property type="component" value="Chromosome"/>
</dbReference>
<dbReference type="GO" id="GO:0016887">
    <property type="term" value="F:ATP hydrolysis activity"/>
    <property type="evidence" value="ECO:0007669"/>
    <property type="project" value="InterPro"/>
</dbReference>
<gene>
    <name evidence="4" type="ORF">CYFUS_000414</name>
</gene>
<dbReference type="KEGG" id="cfus:CYFUS_000414"/>
<dbReference type="GO" id="GO:0006302">
    <property type="term" value="P:double-strand break repair"/>
    <property type="evidence" value="ECO:0007669"/>
    <property type="project" value="InterPro"/>
</dbReference>
<dbReference type="Pfam" id="PF13304">
    <property type="entry name" value="AAA_21"/>
    <property type="match status" value="1"/>
</dbReference>